<dbReference type="NCBIfam" id="TIGR00728">
    <property type="entry name" value="OPT_sfam"/>
    <property type="match status" value="1"/>
</dbReference>
<keyword evidence="12" id="KW-1185">Reference proteome</keyword>
<feature type="transmembrane region" description="Helical" evidence="10">
    <location>
        <begin position="517"/>
        <end position="540"/>
    </location>
</feature>
<keyword evidence="4 10" id="KW-0812">Transmembrane</keyword>
<evidence type="ECO:0000256" key="1">
    <source>
        <dbReference type="ARBA" id="ARBA00004141"/>
    </source>
</evidence>
<feature type="transmembrane region" description="Helical" evidence="10">
    <location>
        <begin position="426"/>
        <end position="444"/>
    </location>
</feature>
<feature type="transmembrane region" description="Helical" evidence="10">
    <location>
        <begin position="310"/>
        <end position="329"/>
    </location>
</feature>
<evidence type="ECO:0000256" key="8">
    <source>
        <dbReference type="ARBA" id="ARBA00023136"/>
    </source>
</evidence>
<dbReference type="InterPro" id="IPR004648">
    <property type="entry name" value="Oligpept_transpt"/>
</dbReference>
<dbReference type="InterPro" id="IPR004813">
    <property type="entry name" value="OPT"/>
</dbReference>
<gene>
    <name evidence="11" type="primary">OPT1</name>
    <name evidence="11" type="ORF">CAAN4_H26104</name>
</gene>
<dbReference type="PANTHER" id="PTHR22601">
    <property type="entry name" value="ISP4 LIKE PROTEIN"/>
    <property type="match status" value="1"/>
</dbReference>
<feature type="transmembrane region" description="Helical" evidence="10">
    <location>
        <begin position="490"/>
        <end position="511"/>
    </location>
</feature>
<keyword evidence="8 10" id="KW-0472">Membrane</keyword>
<evidence type="ECO:0000313" key="11">
    <source>
        <dbReference type="EMBL" id="CAK7922385.1"/>
    </source>
</evidence>
<evidence type="ECO:0000256" key="7">
    <source>
        <dbReference type="ARBA" id="ARBA00022989"/>
    </source>
</evidence>
<dbReference type="EMBL" id="OZ004260">
    <property type="protein sequence ID" value="CAK7922385.1"/>
    <property type="molecule type" value="Genomic_DNA"/>
</dbReference>
<keyword evidence="6" id="KW-0653">Protein transport</keyword>
<feature type="compositionally biased region" description="Polar residues" evidence="9">
    <location>
        <begin position="16"/>
        <end position="47"/>
    </location>
</feature>
<organism evidence="11 12">
    <name type="scientific">[Candida] anglica</name>
    <dbReference type="NCBI Taxonomy" id="148631"/>
    <lineage>
        <taxon>Eukaryota</taxon>
        <taxon>Fungi</taxon>
        <taxon>Dikarya</taxon>
        <taxon>Ascomycota</taxon>
        <taxon>Saccharomycotina</taxon>
        <taxon>Pichiomycetes</taxon>
        <taxon>Debaryomycetaceae</taxon>
        <taxon>Kurtzmaniella</taxon>
    </lineage>
</organism>
<dbReference type="Pfam" id="PF03169">
    <property type="entry name" value="OPT"/>
    <property type="match status" value="1"/>
</dbReference>
<evidence type="ECO:0000313" key="12">
    <source>
        <dbReference type="Proteomes" id="UP001497600"/>
    </source>
</evidence>
<feature type="transmembrane region" description="Helical" evidence="10">
    <location>
        <begin position="756"/>
        <end position="779"/>
    </location>
</feature>
<feature type="transmembrane region" description="Helical" evidence="10">
    <location>
        <begin position="103"/>
        <end position="121"/>
    </location>
</feature>
<name>A0ABP0EPQ9_9ASCO</name>
<keyword evidence="3" id="KW-0813">Transport</keyword>
<dbReference type="Proteomes" id="UP001497600">
    <property type="component" value="Chromosome H"/>
</dbReference>
<feature type="transmembrane region" description="Helical" evidence="10">
    <location>
        <begin position="274"/>
        <end position="304"/>
    </location>
</feature>
<evidence type="ECO:0000256" key="2">
    <source>
        <dbReference type="ARBA" id="ARBA00008807"/>
    </source>
</evidence>
<sequence length="802" mass="89658">MPANQLLGERQPLLTDMTSSDKSNDGVTSAVERQSTSDSSIDPIQSNGGFGEIISNGGYVEGDVENLKAPADSDEDLPADLLAIPKIVRDTVPLEDDPNTPVVTFRYFVLAVIFILPGAFIDTMNSYRTTSAAYSIFFVQIASHWAGKWLAKVLPHKEISVFGRYKFNLNPGPWSIKETALVTITASSGATGSLGTSGISLAEIYYGEKVHPAVAIFYMWAIVFTGYAFAALARNMLLFDPQFIWPQALMQTNLLQSQAKSDGDSKVASKQMKVFFCALLGLTVWQFFPEFIFPFVSSLAFLCWVAPHNATANFIGSGLGGMGFLNLTLDWSNITSQIMIYPYFIQVIQFVAFVFGAWILIPAAKWGNLSGFKHGLMSNGLFTSAGDKYPASKLLTPQLTLNETAYAEFGPVHIGAQRAWNNFFDYAAYVSGIVWLVVFGHKQLTDSIKKLRNTYKVAKLEGNNSKKSSINAQYTDRLNVMQTNYEQVPLWWYFALFVATFVILITIFATGHLFIPWWAYIVALGFGLLIVTPLCWLYALTNFQLAIGSFNELLYGYMVQNIAARHPAGATTYGAIAGDVFYRAQYMLQDQKIGHYMQLPPKVVFFSQLFGELLGVPINYAAMRWILNTKMDYLNGSKVDHLHQWTGQSIASYHTNAVQYVILGPKRTFAQYPILQYGFLLGAAVPIILGLLHKFSHKTRVGKLRFDLWNTTVFFSSMSTFYGNVSTGYLSKFIGGTVTMFWAYRYKHDLWRRYNYILAAALDTGYNLSLLLIFLFFSAGKTVVMPNWWGNNADSVERCFAL</sequence>
<comment type="similarity">
    <text evidence="2">Belongs to the oligopeptide OPT transporter family.</text>
</comment>
<evidence type="ECO:0000256" key="3">
    <source>
        <dbReference type="ARBA" id="ARBA00022448"/>
    </source>
</evidence>
<feature type="region of interest" description="Disordered" evidence="9">
    <location>
        <begin position="1"/>
        <end position="48"/>
    </location>
</feature>
<evidence type="ECO:0000256" key="10">
    <source>
        <dbReference type="SAM" id="Phobius"/>
    </source>
</evidence>
<proteinExistence type="inferred from homology"/>
<comment type="subcellular location">
    <subcellularLocation>
        <location evidence="1">Membrane</location>
        <topology evidence="1">Multi-pass membrane protein</topology>
    </subcellularLocation>
</comment>
<keyword evidence="7 10" id="KW-1133">Transmembrane helix</keyword>
<evidence type="ECO:0000256" key="9">
    <source>
        <dbReference type="SAM" id="MobiDB-lite"/>
    </source>
</evidence>
<protein>
    <submittedName>
        <fullName evidence="11">Oligopeptide transporter 1</fullName>
    </submittedName>
</protein>
<feature type="transmembrane region" description="Helical" evidence="10">
    <location>
        <begin position="341"/>
        <end position="361"/>
    </location>
</feature>
<evidence type="ECO:0000256" key="4">
    <source>
        <dbReference type="ARBA" id="ARBA00022692"/>
    </source>
</evidence>
<accession>A0ABP0EPQ9</accession>
<evidence type="ECO:0000256" key="5">
    <source>
        <dbReference type="ARBA" id="ARBA00022856"/>
    </source>
</evidence>
<reference evidence="11 12" key="1">
    <citation type="submission" date="2024-01" db="EMBL/GenBank/DDBJ databases">
        <authorList>
            <consortium name="Genoscope - CEA"/>
            <person name="William W."/>
        </authorList>
    </citation>
    <scope>NUCLEOTIDE SEQUENCE [LARGE SCALE GENOMIC DNA]</scope>
    <source>
        <strain evidence="11 12">29B2s-10</strain>
    </source>
</reference>
<feature type="transmembrane region" description="Helical" evidence="10">
    <location>
        <begin position="215"/>
        <end position="233"/>
    </location>
</feature>
<evidence type="ECO:0000256" key="6">
    <source>
        <dbReference type="ARBA" id="ARBA00022927"/>
    </source>
</evidence>
<keyword evidence="5" id="KW-0571">Peptide transport</keyword>
<feature type="transmembrane region" description="Helical" evidence="10">
    <location>
        <begin position="674"/>
        <end position="692"/>
    </location>
</feature>